<evidence type="ECO:0000313" key="2">
    <source>
        <dbReference type="Proteomes" id="UP001187415"/>
    </source>
</evidence>
<dbReference type="EMBL" id="JAUPFM010000017">
    <property type="protein sequence ID" value="KAK2824756.1"/>
    <property type="molecule type" value="Genomic_DNA"/>
</dbReference>
<comment type="caution">
    <text evidence="1">The sequence shown here is derived from an EMBL/GenBank/DDBJ whole genome shotgun (WGS) entry which is preliminary data.</text>
</comment>
<dbReference type="Proteomes" id="UP001187415">
    <property type="component" value="Unassembled WGS sequence"/>
</dbReference>
<organism evidence="1 2">
    <name type="scientific">Channa striata</name>
    <name type="common">Snakehead murrel</name>
    <name type="synonym">Ophicephalus striatus</name>
    <dbReference type="NCBI Taxonomy" id="64152"/>
    <lineage>
        <taxon>Eukaryota</taxon>
        <taxon>Metazoa</taxon>
        <taxon>Chordata</taxon>
        <taxon>Craniata</taxon>
        <taxon>Vertebrata</taxon>
        <taxon>Euteleostomi</taxon>
        <taxon>Actinopterygii</taxon>
        <taxon>Neopterygii</taxon>
        <taxon>Teleostei</taxon>
        <taxon>Neoteleostei</taxon>
        <taxon>Acanthomorphata</taxon>
        <taxon>Anabantaria</taxon>
        <taxon>Anabantiformes</taxon>
        <taxon>Channoidei</taxon>
        <taxon>Channidae</taxon>
        <taxon>Channa</taxon>
    </lineage>
</organism>
<keyword evidence="2" id="KW-1185">Reference proteome</keyword>
<dbReference type="AlphaFoldDB" id="A0AA88LV48"/>
<evidence type="ECO:0000313" key="1">
    <source>
        <dbReference type="EMBL" id="KAK2824756.1"/>
    </source>
</evidence>
<reference evidence="1" key="1">
    <citation type="submission" date="2023-07" db="EMBL/GenBank/DDBJ databases">
        <title>Chromosome-level Genome Assembly of Striped Snakehead (Channa striata).</title>
        <authorList>
            <person name="Liu H."/>
        </authorList>
    </citation>
    <scope>NUCLEOTIDE SEQUENCE</scope>
    <source>
        <strain evidence="1">Gz</strain>
        <tissue evidence="1">Muscle</tissue>
    </source>
</reference>
<protein>
    <submittedName>
        <fullName evidence="1">Uncharacterized protein</fullName>
    </submittedName>
</protein>
<sequence length="77" mass="8692">MIDSPHLQLKCALSEIKRCEDSEQSKRTALKSHLVLVFLSLTQGQQRPGKMQYRRDRFVSGHGSSTCKSRVGLALTF</sequence>
<accession>A0AA88LV48</accession>
<proteinExistence type="predicted"/>
<name>A0AA88LV48_CHASR</name>
<gene>
    <name evidence="1" type="ORF">Q5P01_021931</name>
</gene>